<dbReference type="EMBL" id="ML996081">
    <property type="protein sequence ID" value="KAF2156536.1"/>
    <property type="molecule type" value="Genomic_DNA"/>
</dbReference>
<accession>A0A9P4MRG4</accession>
<feature type="non-terminal residue" evidence="8">
    <location>
        <position position="382"/>
    </location>
</feature>
<comment type="caution">
    <text evidence="8">The sequence shown here is derived from an EMBL/GenBank/DDBJ whole genome shotgun (WGS) entry which is preliminary data.</text>
</comment>
<keyword evidence="6" id="KW-1133">Transmembrane helix</keyword>
<dbReference type="FunFam" id="2.60.120.200:FF:000114">
    <property type="entry name" value="Probable endo-1,3(4)-beta-glucanase NFIA_089530"/>
    <property type="match status" value="1"/>
</dbReference>
<dbReference type="GO" id="GO:0009251">
    <property type="term" value="P:glucan catabolic process"/>
    <property type="evidence" value="ECO:0007669"/>
    <property type="project" value="TreeGrafter"/>
</dbReference>
<keyword evidence="6" id="KW-0472">Membrane</keyword>
<sequence length="382" mass="41007">MAHNNQPNPSHGGKVIYQMTVDATNTESQAANHHQLNPRSWTGKIKLAVTVGLLILVGAIVGGVIGGKKKGAPSYPDYSYLQYSLSDAYTGEDFFNNFDYVTDKSATNGFVHYVSEATAAAGNLTYASASSAILRVDMTDRNASTGRNSVRIISKKTYDTGLFIFDVAHSPYGCATWPALWLLDPSDWPANGEIDVIESVNQGTDGNHMTLHTTANCQMYGSRKQTGSQLTTDCLNSTDGNAGCGVLGSADTYGPVFNANGGGIYAMELRSAGIRVWFFARSAIPSDLSELATKASSLTPDPTQWGEALADFPSTHCDIGTHFRNQSIVANIDLCGDWAGQSAVYSSEDKCPGLTCESYAAVNASAFEEAYWQWNGWWVFGA</sequence>
<dbReference type="CDD" id="cd02181">
    <property type="entry name" value="GH16_fungal_Lam16A_glucanase"/>
    <property type="match status" value="1"/>
</dbReference>
<evidence type="ECO:0000256" key="3">
    <source>
        <dbReference type="ARBA" id="ARBA00012599"/>
    </source>
</evidence>
<dbReference type="PANTHER" id="PTHR10963">
    <property type="entry name" value="GLYCOSYL HYDROLASE-RELATED"/>
    <property type="match status" value="1"/>
</dbReference>
<dbReference type="InterPro" id="IPR000757">
    <property type="entry name" value="Beta-glucanase-like"/>
</dbReference>
<dbReference type="EC" id="3.2.1.6" evidence="3"/>
<comment type="catalytic activity">
    <reaction evidence="1">
        <text>Endohydrolysis of (1-&gt;3)- or (1-&gt;4)-linkages in beta-D-glucans when the glucose residue whose reducing group is involved in the linkage to be hydrolyzed is itself substituted at C-3.</text>
        <dbReference type="EC" id="3.2.1.6"/>
    </reaction>
</comment>
<dbReference type="GO" id="GO:0052861">
    <property type="term" value="F:endo-1,3(4)-beta-glucanase activity"/>
    <property type="evidence" value="ECO:0007669"/>
    <property type="project" value="UniProtKB-EC"/>
</dbReference>
<evidence type="ECO:0000256" key="6">
    <source>
        <dbReference type="SAM" id="Phobius"/>
    </source>
</evidence>
<dbReference type="Proteomes" id="UP000799439">
    <property type="component" value="Unassembled WGS sequence"/>
</dbReference>
<organism evidence="8 9">
    <name type="scientific">Myriangium duriaei CBS 260.36</name>
    <dbReference type="NCBI Taxonomy" id="1168546"/>
    <lineage>
        <taxon>Eukaryota</taxon>
        <taxon>Fungi</taxon>
        <taxon>Dikarya</taxon>
        <taxon>Ascomycota</taxon>
        <taxon>Pezizomycotina</taxon>
        <taxon>Dothideomycetes</taxon>
        <taxon>Dothideomycetidae</taxon>
        <taxon>Myriangiales</taxon>
        <taxon>Myriangiaceae</taxon>
        <taxon>Myriangium</taxon>
    </lineage>
</organism>
<feature type="domain" description="GH16" evidence="7">
    <location>
        <begin position="76"/>
        <end position="347"/>
    </location>
</feature>
<proteinExistence type="inferred from homology"/>
<dbReference type="PROSITE" id="PS51762">
    <property type="entry name" value="GH16_2"/>
    <property type="match status" value="1"/>
</dbReference>
<dbReference type="OrthoDB" id="192832at2759"/>
<gene>
    <name evidence="8" type="ORF">K461DRAFT_234150</name>
</gene>
<dbReference type="InterPro" id="IPR050546">
    <property type="entry name" value="Glycosyl_Hydrlase_16"/>
</dbReference>
<comment type="similarity">
    <text evidence="2">Belongs to the glycosyl hydrolase 16 family.</text>
</comment>
<keyword evidence="4 8" id="KW-0378">Hydrolase</keyword>
<evidence type="ECO:0000256" key="4">
    <source>
        <dbReference type="ARBA" id="ARBA00022801"/>
    </source>
</evidence>
<evidence type="ECO:0000256" key="5">
    <source>
        <dbReference type="ARBA" id="ARBA00023295"/>
    </source>
</evidence>
<keyword evidence="9" id="KW-1185">Reference proteome</keyword>
<evidence type="ECO:0000256" key="1">
    <source>
        <dbReference type="ARBA" id="ARBA00000124"/>
    </source>
</evidence>
<evidence type="ECO:0000259" key="7">
    <source>
        <dbReference type="PROSITE" id="PS51762"/>
    </source>
</evidence>
<keyword evidence="5" id="KW-0326">Glycosidase</keyword>
<reference evidence="8" key="1">
    <citation type="journal article" date="2020" name="Stud. Mycol.">
        <title>101 Dothideomycetes genomes: a test case for predicting lifestyles and emergence of pathogens.</title>
        <authorList>
            <person name="Haridas S."/>
            <person name="Albert R."/>
            <person name="Binder M."/>
            <person name="Bloem J."/>
            <person name="Labutti K."/>
            <person name="Salamov A."/>
            <person name="Andreopoulos B."/>
            <person name="Baker S."/>
            <person name="Barry K."/>
            <person name="Bills G."/>
            <person name="Bluhm B."/>
            <person name="Cannon C."/>
            <person name="Castanera R."/>
            <person name="Culley D."/>
            <person name="Daum C."/>
            <person name="Ezra D."/>
            <person name="Gonzalez J."/>
            <person name="Henrissat B."/>
            <person name="Kuo A."/>
            <person name="Liang C."/>
            <person name="Lipzen A."/>
            <person name="Lutzoni F."/>
            <person name="Magnuson J."/>
            <person name="Mondo S."/>
            <person name="Nolan M."/>
            <person name="Ohm R."/>
            <person name="Pangilinan J."/>
            <person name="Park H.-J."/>
            <person name="Ramirez L."/>
            <person name="Alfaro M."/>
            <person name="Sun H."/>
            <person name="Tritt A."/>
            <person name="Yoshinaga Y."/>
            <person name="Zwiers L.-H."/>
            <person name="Turgeon B."/>
            <person name="Goodwin S."/>
            <person name="Spatafora J."/>
            <person name="Crous P."/>
            <person name="Grigoriev I."/>
        </authorList>
    </citation>
    <scope>NUCLEOTIDE SEQUENCE</scope>
    <source>
        <strain evidence="8">CBS 260.36</strain>
    </source>
</reference>
<dbReference type="Gene3D" id="2.60.120.200">
    <property type="match status" value="1"/>
</dbReference>
<feature type="transmembrane region" description="Helical" evidence="6">
    <location>
        <begin position="45"/>
        <end position="65"/>
    </location>
</feature>
<evidence type="ECO:0000313" key="9">
    <source>
        <dbReference type="Proteomes" id="UP000799439"/>
    </source>
</evidence>
<name>A0A9P4MRG4_9PEZI</name>
<dbReference type="AlphaFoldDB" id="A0A9P4MRG4"/>
<dbReference type="PANTHER" id="PTHR10963:SF42">
    <property type="entry name" value="PUTATIVE (AFU_ORTHOLOGUE AFUA_5G02280)-RELATED"/>
    <property type="match status" value="1"/>
</dbReference>
<keyword evidence="6" id="KW-0812">Transmembrane</keyword>
<protein>
    <recommendedName>
        <fullName evidence="3">endo-1,3(4)-beta-glucanase</fullName>
        <ecNumber evidence="3">3.2.1.6</ecNumber>
    </recommendedName>
</protein>
<evidence type="ECO:0000313" key="8">
    <source>
        <dbReference type="EMBL" id="KAF2156536.1"/>
    </source>
</evidence>
<dbReference type="Pfam" id="PF26113">
    <property type="entry name" value="GH16_XgeA"/>
    <property type="match status" value="1"/>
</dbReference>
<dbReference type="SUPFAM" id="SSF49899">
    <property type="entry name" value="Concanavalin A-like lectins/glucanases"/>
    <property type="match status" value="1"/>
</dbReference>
<dbReference type="InterPro" id="IPR013320">
    <property type="entry name" value="ConA-like_dom_sf"/>
</dbReference>
<evidence type="ECO:0000256" key="2">
    <source>
        <dbReference type="ARBA" id="ARBA00006865"/>
    </source>
</evidence>